<evidence type="ECO:0000256" key="3">
    <source>
        <dbReference type="SAM" id="MobiDB-lite"/>
    </source>
</evidence>
<organism evidence="4 5">
    <name type="scientific">Geodia barretti</name>
    <name type="common">Barrett's horny sponge</name>
    <dbReference type="NCBI Taxonomy" id="519541"/>
    <lineage>
        <taxon>Eukaryota</taxon>
        <taxon>Metazoa</taxon>
        <taxon>Porifera</taxon>
        <taxon>Demospongiae</taxon>
        <taxon>Heteroscleromorpha</taxon>
        <taxon>Tetractinellida</taxon>
        <taxon>Astrophorina</taxon>
        <taxon>Geodiidae</taxon>
        <taxon>Geodia</taxon>
    </lineage>
</organism>
<name>A0AA35W720_GEOBA</name>
<evidence type="ECO:0000313" key="4">
    <source>
        <dbReference type="EMBL" id="CAI8006431.1"/>
    </source>
</evidence>
<gene>
    <name evidence="4" type="ORF">GBAR_LOCUS4720</name>
</gene>
<feature type="region of interest" description="Disordered" evidence="3">
    <location>
        <begin position="161"/>
        <end position="180"/>
    </location>
</feature>
<comment type="similarity">
    <text evidence="1">Belongs to the PspA/Vipp/IM30 family.</text>
</comment>
<dbReference type="InterPro" id="IPR007157">
    <property type="entry name" value="PspA_VIPP1"/>
</dbReference>
<accession>A0AA35W720</accession>
<dbReference type="PANTHER" id="PTHR31088:SF6">
    <property type="entry name" value="PHAGE SHOCK PROTEIN A"/>
    <property type="match status" value="1"/>
</dbReference>
<dbReference type="EMBL" id="CASHTH010000686">
    <property type="protein sequence ID" value="CAI8006431.1"/>
    <property type="molecule type" value="Genomic_DNA"/>
</dbReference>
<proteinExistence type="inferred from homology"/>
<comment type="caution">
    <text evidence="4">The sequence shown here is derived from an EMBL/GenBank/DDBJ whole genome shotgun (WGS) entry which is preliminary data.</text>
</comment>
<dbReference type="AlphaFoldDB" id="A0AA35W720"/>
<reference evidence="4" key="1">
    <citation type="submission" date="2023-03" db="EMBL/GenBank/DDBJ databases">
        <authorList>
            <person name="Steffen K."/>
            <person name="Cardenas P."/>
        </authorList>
    </citation>
    <scope>NUCLEOTIDE SEQUENCE</scope>
</reference>
<feature type="compositionally biased region" description="Basic and acidic residues" evidence="3">
    <location>
        <begin position="161"/>
        <end position="170"/>
    </location>
</feature>
<keyword evidence="2" id="KW-0175">Coiled coil</keyword>
<evidence type="ECO:0000313" key="5">
    <source>
        <dbReference type="Proteomes" id="UP001174909"/>
    </source>
</evidence>
<keyword evidence="5" id="KW-1185">Reference proteome</keyword>
<evidence type="ECO:0000256" key="1">
    <source>
        <dbReference type="ARBA" id="ARBA00043985"/>
    </source>
</evidence>
<dbReference type="PANTHER" id="PTHR31088">
    <property type="entry name" value="MEMBRANE-ASSOCIATED PROTEIN VIPP1, CHLOROPLASTIC"/>
    <property type="match status" value="1"/>
</dbReference>
<sequence length="180" mass="20290">MQQRAQAEDWEKRAVLAVGEGKDELAKRALVRKQELGEYVASYQDQWQAQRDSVEQLKGSLRDLTQKIEEAQRKKNILIARAKRAEAQQRIQSTLSTSRDTSAFEAFDRMAKKVDQIEAQADAEREINQIDTGDKALESEFKQLERGDTSADQLLEDLKKKMGQIEDKSSESASQGTSGG</sequence>
<evidence type="ECO:0000256" key="2">
    <source>
        <dbReference type="SAM" id="Coils"/>
    </source>
</evidence>
<feature type="compositionally biased region" description="Polar residues" evidence="3">
    <location>
        <begin position="171"/>
        <end position="180"/>
    </location>
</feature>
<feature type="coiled-coil region" evidence="2">
    <location>
        <begin position="54"/>
        <end position="88"/>
    </location>
</feature>
<dbReference type="Pfam" id="PF04012">
    <property type="entry name" value="PspA_IM30"/>
    <property type="match status" value="1"/>
</dbReference>
<protein>
    <submittedName>
        <fullName evidence="4">Membrane-associated protein VIPP1, chloroplastic</fullName>
    </submittedName>
</protein>
<dbReference type="Proteomes" id="UP001174909">
    <property type="component" value="Unassembled WGS sequence"/>
</dbReference>